<evidence type="ECO:0000256" key="7">
    <source>
        <dbReference type="SAM" id="MobiDB-lite"/>
    </source>
</evidence>
<proteinExistence type="inferred from homology"/>
<evidence type="ECO:0000313" key="10">
    <source>
        <dbReference type="Proteomes" id="UP000019473"/>
    </source>
</evidence>
<dbReference type="Proteomes" id="UP000019473">
    <property type="component" value="Unassembled WGS sequence"/>
</dbReference>
<evidence type="ECO:0000256" key="3">
    <source>
        <dbReference type="ARBA" id="ARBA00022777"/>
    </source>
</evidence>
<evidence type="ECO:0000256" key="2">
    <source>
        <dbReference type="ARBA" id="ARBA00022741"/>
    </source>
</evidence>
<evidence type="ECO:0000259" key="8">
    <source>
        <dbReference type="PROSITE" id="PS50011"/>
    </source>
</evidence>
<name>W9VIK5_9EURO</name>
<keyword evidence="3 9" id="KW-0418">Kinase</keyword>
<dbReference type="PROSITE" id="PS00107">
    <property type="entry name" value="PROTEIN_KINASE_ATP"/>
    <property type="match status" value="1"/>
</dbReference>
<evidence type="ECO:0000313" key="9">
    <source>
        <dbReference type="EMBL" id="EXJ55328.1"/>
    </source>
</evidence>
<dbReference type="STRING" id="1182544.W9VIK5"/>
<dbReference type="EMBL" id="AMGW01000006">
    <property type="protein sequence ID" value="EXJ55328.1"/>
    <property type="molecule type" value="Genomic_DNA"/>
</dbReference>
<dbReference type="PANTHER" id="PTHR11042">
    <property type="entry name" value="EUKARYOTIC TRANSLATION INITIATION FACTOR 2-ALPHA KINASE EIF2-ALPHA KINASE -RELATED"/>
    <property type="match status" value="1"/>
</dbReference>
<evidence type="ECO:0000256" key="6">
    <source>
        <dbReference type="PROSITE-ProRule" id="PRU10141"/>
    </source>
</evidence>
<dbReference type="GO" id="GO:0005524">
    <property type="term" value="F:ATP binding"/>
    <property type="evidence" value="ECO:0007669"/>
    <property type="project" value="UniProtKB-UniRule"/>
</dbReference>
<dbReference type="SMART" id="SM00220">
    <property type="entry name" value="S_TKc"/>
    <property type="match status" value="1"/>
</dbReference>
<dbReference type="Gene3D" id="1.10.510.10">
    <property type="entry name" value="Transferase(Phosphotransferase) domain 1"/>
    <property type="match status" value="1"/>
</dbReference>
<dbReference type="InterPro" id="IPR017441">
    <property type="entry name" value="Protein_kinase_ATP_BS"/>
</dbReference>
<dbReference type="PANTHER" id="PTHR11042:SF195">
    <property type="entry name" value="KINASE, PUTATIVE (AFU_ORTHOLOGUE AFUA_2G16620)-RELATED"/>
    <property type="match status" value="1"/>
</dbReference>
<dbReference type="InterPro" id="IPR000719">
    <property type="entry name" value="Prot_kinase_dom"/>
</dbReference>
<feature type="compositionally biased region" description="Low complexity" evidence="7">
    <location>
        <begin position="13"/>
        <end position="22"/>
    </location>
</feature>
<dbReference type="Gene3D" id="3.30.200.20">
    <property type="entry name" value="Phosphorylase Kinase, domain 1"/>
    <property type="match status" value="1"/>
</dbReference>
<dbReference type="GeneID" id="19182823"/>
<dbReference type="InterPro" id="IPR050339">
    <property type="entry name" value="CC_SR_Kinase"/>
</dbReference>
<comment type="similarity">
    <text evidence="5">Belongs to the protein kinase superfamily. Ser/Thr protein kinase family. GCN2 subfamily.</text>
</comment>
<protein>
    <submittedName>
        <fullName evidence="9">PEK protein kinase</fullName>
    </submittedName>
</protein>
<reference evidence="9 10" key="1">
    <citation type="submission" date="2013-03" db="EMBL/GenBank/DDBJ databases">
        <title>The Genome Sequence of Cladophialophora yegresii CBS 114405.</title>
        <authorList>
            <consortium name="The Broad Institute Genomics Platform"/>
            <person name="Cuomo C."/>
            <person name="de Hoog S."/>
            <person name="Gorbushina A."/>
            <person name="Walker B."/>
            <person name="Young S.K."/>
            <person name="Zeng Q."/>
            <person name="Gargeya S."/>
            <person name="Fitzgerald M."/>
            <person name="Haas B."/>
            <person name="Abouelleil A."/>
            <person name="Allen A.W."/>
            <person name="Alvarado L."/>
            <person name="Arachchi H.M."/>
            <person name="Berlin A.M."/>
            <person name="Chapman S.B."/>
            <person name="Gainer-Dewar J."/>
            <person name="Goldberg J."/>
            <person name="Griggs A."/>
            <person name="Gujja S."/>
            <person name="Hansen M."/>
            <person name="Howarth C."/>
            <person name="Imamovic A."/>
            <person name="Ireland A."/>
            <person name="Larimer J."/>
            <person name="McCowan C."/>
            <person name="Murphy C."/>
            <person name="Pearson M."/>
            <person name="Poon T.W."/>
            <person name="Priest M."/>
            <person name="Roberts A."/>
            <person name="Saif S."/>
            <person name="Shea T."/>
            <person name="Sisk P."/>
            <person name="Sykes S."/>
            <person name="Wortman J."/>
            <person name="Nusbaum C."/>
            <person name="Birren B."/>
        </authorList>
    </citation>
    <scope>NUCLEOTIDE SEQUENCE [LARGE SCALE GENOMIC DNA]</scope>
    <source>
        <strain evidence="9 10">CBS 114405</strain>
    </source>
</reference>
<feature type="compositionally biased region" description="Low complexity" evidence="7">
    <location>
        <begin position="40"/>
        <end position="51"/>
    </location>
</feature>
<dbReference type="AlphaFoldDB" id="W9VIK5"/>
<dbReference type="PROSITE" id="PS00108">
    <property type="entry name" value="PROTEIN_KINASE_ST"/>
    <property type="match status" value="1"/>
</dbReference>
<feature type="domain" description="Protein kinase" evidence="8">
    <location>
        <begin position="237"/>
        <end position="665"/>
    </location>
</feature>
<organism evidence="9 10">
    <name type="scientific">Cladophialophora yegresii CBS 114405</name>
    <dbReference type="NCBI Taxonomy" id="1182544"/>
    <lineage>
        <taxon>Eukaryota</taxon>
        <taxon>Fungi</taxon>
        <taxon>Dikarya</taxon>
        <taxon>Ascomycota</taxon>
        <taxon>Pezizomycotina</taxon>
        <taxon>Eurotiomycetes</taxon>
        <taxon>Chaetothyriomycetidae</taxon>
        <taxon>Chaetothyriales</taxon>
        <taxon>Herpotrichiellaceae</taxon>
        <taxon>Cladophialophora</taxon>
    </lineage>
</organism>
<keyword evidence="10" id="KW-1185">Reference proteome</keyword>
<keyword evidence="1" id="KW-0808">Transferase</keyword>
<dbReference type="GO" id="GO:1990625">
    <property type="term" value="P:negative regulation of cytoplasmic translational initiation in response to stress"/>
    <property type="evidence" value="ECO:0007669"/>
    <property type="project" value="TreeGrafter"/>
</dbReference>
<dbReference type="SUPFAM" id="SSF56112">
    <property type="entry name" value="Protein kinase-like (PK-like)"/>
    <property type="match status" value="1"/>
</dbReference>
<dbReference type="InterPro" id="IPR008271">
    <property type="entry name" value="Ser/Thr_kinase_AS"/>
</dbReference>
<accession>W9VIK5</accession>
<dbReference type="eggNOG" id="KOG1035">
    <property type="taxonomic scope" value="Eukaryota"/>
</dbReference>
<sequence length="713" mass="77988">MTSAFFRRPTDGSSNSSSSSDVNESDEEELHILQTDVGNESETQTLTTESLPSHGSVSQGDDVDATAVSKVDRHRTNLLNALLEDFARNRASDYLNEAVPGSKFDRSSPEVQALAGTVYQQVSQSLAITGILPANNAADSNAQVRAAYLAGIESIAIAEVHGHSILPGQARSQIPPPGQQLAVTTVGSQRQDLAPQSRQRQLGNLFLHPAEHPSSTPFSELIVSAPEARRSHYESSFQQLRLLGKGGFGRVYHAYNIFDKKEYAVKKIPLSPRLSRRYRESGHQELENVLREVQALAQLEHNNVVRYHATWIEEPKHTPDAIYQSRNRNIAVPGRRLIADRAMHSPPSALRTQSPIPDHSDGIIFGSDSRSSMPVCEVEGDAPAPVWSVGDTDPEPSSARASEIFTDGNARPGVTRDSVMDDTVYVLHVQMSVYPTTLAQYLAPVQPNSRSALSIPTKRHCFHLVPALRLLMGILCGLQYIHARGLIHRDIKPSNIFISTLDTSAIGLIPDGYHDVGSCVGCPDPRPYFVNPRIGDFGLVAELARNDDGNQAKSAAKPVGTEYYRPPSMKTFKDNHVDEKLDVFALGVILVELLWPCSTSTERMHILRDVQKGKVPPRLGEKIGQEGHEASIGHSVIQCISGMIERDPGRRWSCPQVKESIESMLEKCKTLAPIDSHSALNGSDAAGLDGMTKVLSIDESTEQESRQSVDEAV</sequence>
<keyword evidence="4 6" id="KW-0067">ATP-binding</keyword>
<gene>
    <name evidence="9" type="ORF">A1O7_08255</name>
</gene>
<dbReference type="GO" id="GO:0005634">
    <property type="term" value="C:nucleus"/>
    <property type="evidence" value="ECO:0007669"/>
    <property type="project" value="TreeGrafter"/>
</dbReference>
<evidence type="ECO:0000256" key="4">
    <source>
        <dbReference type="ARBA" id="ARBA00022840"/>
    </source>
</evidence>
<dbReference type="GO" id="GO:0004694">
    <property type="term" value="F:eukaryotic translation initiation factor 2alpha kinase activity"/>
    <property type="evidence" value="ECO:0007669"/>
    <property type="project" value="TreeGrafter"/>
</dbReference>
<dbReference type="VEuPathDB" id="FungiDB:A1O7_08255"/>
<dbReference type="InterPro" id="IPR011009">
    <property type="entry name" value="Kinase-like_dom_sf"/>
</dbReference>
<dbReference type="GO" id="GO:0005829">
    <property type="term" value="C:cytosol"/>
    <property type="evidence" value="ECO:0007669"/>
    <property type="project" value="TreeGrafter"/>
</dbReference>
<dbReference type="HOGENOM" id="CLU_018993_0_0_1"/>
<dbReference type="PROSITE" id="PS50011">
    <property type="entry name" value="PROTEIN_KINASE_DOM"/>
    <property type="match status" value="1"/>
</dbReference>
<keyword evidence="2 6" id="KW-0547">Nucleotide-binding</keyword>
<evidence type="ECO:0000256" key="5">
    <source>
        <dbReference type="ARBA" id="ARBA00037982"/>
    </source>
</evidence>
<dbReference type="OrthoDB" id="1405469at2759"/>
<dbReference type="Pfam" id="PF00069">
    <property type="entry name" value="Pkinase"/>
    <property type="match status" value="2"/>
</dbReference>
<feature type="binding site" evidence="6">
    <location>
        <position position="267"/>
    </location>
    <ligand>
        <name>ATP</name>
        <dbReference type="ChEBI" id="CHEBI:30616"/>
    </ligand>
</feature>
<dbReference type="RefSeq" id="XP_007760438.1">
    <property type="nucleotide sequence ID" value="XM_007762248.1"/>
</dbReference>
<evidence type="ECO:0000256" key="1">
    <source>
        <dbReference type="ARBA" id="ARBA00022679"/>
    </source>
</evidence>
<feature type="region of interest" description="Disordered" evidence="7">
    <location>
        <begin position="1"/>
        <end position="63"/>
    </location>
</feature>
<comment type="caution">
    <text evidence="9">The sequence shown here is derived from an EMBL/GenBank/DDBJ whole genome shotgun (WGS) entry which is preliminary data.</text>
</comment>